<proteinExistence type="predicted"/>
<protein>
    <submittedName>
        <fullName evidence="3">Uncharacterized protein</fullName>
    </submittedName>
</protein>
<feature type="region of interest" description="Disordered" evidence="1">
    <location>
        <begin position="84"/>
        <end position="106"/>
    </location>
</feature>
<keyword evidence="2" id="KW-0472">Membrane</keyword>
<keyword evidence="2" id="KW-1133">Transmembrane helix</keyword>
<name>A0AAD4ID37_9PLEO</name>
<sequence length="130" mass="13866">MSGPESKIGGLSTSIIAVIAVGGVAGLLALIVITAVIMDIPKRLRQKENTGIMAAEEMEKKSMDIDKKPMGIDEMEKGTLKVSITETSMRSPSQYSSTQVDRSPSPECQCAYPSIVIHPSPVYSSTSTFS</sequence>
<keyword evidence="4" id="KW-1185">Reference proteome</keyword>
<accession>A0AAD4ID37</accession>
<evidence type="ECO:0000256" key="2">
    <source>
        <dbReference type="SAM" id="Phobius"/>
    </source>
</evidence>
<evidence type="ECO:0000313" key="4">
    <source>
        <dbReference type="Proteomes" id="UP001199106"/>
    </source>
</evidence>
<dbReference type="EMBL" id="JAANER010000003">
    <property type="protein sequence ID" value="KAG9192298.1"/>
    <property type="molecule type" value="Genomic_DNA"/>
</dbReference>
<dbReference type="Proteomes" id="UP001199106">
    <property type="component" value="Unassembled WGS sequence"/>
</dbReference>
<organism evidence="3 4">
    <name type="scientific">Alternaria panax</name>
    <dbReference type="NCBI Taxonomy" id="48097"/>
    <lineage>
        <taxon>Eukaryota</taxon>
        <taxon>Fungi</taxon>
        <taxon>Dikarya</taxon>
        <taxon>Ascomycota</taxon>
        <taxon>Pezizomycotina</taxon>
        <taxon>Dothideomycetes</taxon>
        <taxon>Pleosporomycetidae</taxon>
        <taxon>Pleosporales</taxon>
        <taxon>Pleosporineae</taxon>
        <taxon>Pleosporaceae</taxon>
        <taxon>Alternaria</taxon>
        <taxon>Alternaria sect. Panax</taxon>
    </lineage>
</organism>
<feature type="compositionally biased region" description="Polar residues" evidence="1">
    <location>
        <begin position="84"/>
        <end position="102"/>
    </location>
</feature>
<keyword evidence="2" id="KW-0812">Transmembrane</keyword>
<reference evidence="3" key="1">
    <citation type="submission" date="2021-07" db="EMBL/GenBank/DDBJ databases">
        <title>Genome Resource of American Ginseng Black Spot Pathogen Alternaria panax.</title>
        <authorList>
            <person name="Qiu C."/>
            <person name="Wang W."/>
            <person name="Liu Z."/>
        </authorList>
    </citation>
    <scope>NUCLEOTIDE SEQUENCE</scope>
    <source>
        <strain evidence="3">BNCC115425</strain>
    </source>
</reference>
<comment type="caution">
    <text evidence="3">The sequence shown here is derived from an EMBL/GenBank/DDBJ whole genome shotgun (WGS) entry which is preliminary data.</text>
</comment>
<evidence type="ECO:0000256" key="1">
    <source>
        <dbReference type="SAM" id="MobiDB-lite"/>
    </source>
</evidence>
<evidence type="ECO:0000313" key="3">
    <source>
        <dbReference type="EMBL" id="KAG9192298.1"/>
    </source>
</evidence>
<gene>
    <name evidence="3" type="ORF">G6011_11032</name>
</gene>
<dbReference type="AlphaFoldDB" id="A0AAD4ID37"/>
<feature type="transmembrane region" description="Helical" evidence="2">
    <location>
        <begin position="15"/>
        <end position="37"/>
    </location>
</feature>